<dbReference type="PANTHER" id="PTHR43611">
    <property type="entry name" value="ALPHA-D-GLUCOSE 1-PHOSPHATE PHOSPHATASE"/>
    <property type="match status" value="1"/>
</dbReference>
<proteinExistence type="predicted"/>
<sequence>MGKSGIRNLLIDFGGVLVNLDRQACLSNFKDIGIENIESFVDSYRQQGMFMQLEKGLITPSEFRSELRELSGKPVTDEQIDAAWNSFLIDIPTAKLDLLLKLREKYVVYLVSNTNLIHWEWACQNAFPYKGFHVEDYFESLFLSFEIHYAKPEIELFQKVLEETAIAPQETLFIDDAEANCQVAQSLGINTYTAKARENWGHLFE</sequence>
<evidence type="ECO:0000313" key="1">
    <source>
        <dbReference type="EMBL" id="KAA6343709.1"/>
    </source>
</evidence>
<dbReference type="Pfam" id="PF00702">
    <property type="entry name" value="Hydrolase"/>
    <property type="match status" value="1"/>
</dbReference>
<dbReference type="Gene3D" id="3.40.50.1000">
    <property type="entry name" value="HAD superfamily/HAD-like"/>
    <property type="match status" value="1"/>
</dbReference>
<dbReference type="InterPro" id="IPR023198">
    <property type="entry name" value="PGP-like_dom2"/>
</dbReference>
<organism evidence="1">
    <name type="scientific">termite gut metagenome</name>
    <dbReference type="NCBI Taxonomy" id="433724"/>
    <lineage>
        <taxon>unclassified sequences</taxon>
        <taxon>metagenomes</taxon>
        <taxon>organismal metagenomes</taxon>
    </lineage>
</organism>
<dbReference type="Gene3D" id="1.10.150.240">
    <property type="entry name" value="Putative phosphatase, domain 2"/>
    <property type="match status" value="1"/>
</dbReference>
<dbReference type="GO" id="GO:0016787">
    <property type="term" value="F:hydrolase activity"/>
    <property type="evidence" value="ECO:0007669"/>
    <property type="project" value="UniProtKB-KW"/>
</dbReference>
<dbReference type="InterPro" id="IPR006439">
    <property type="entry name" value="HAD-SF_hydro_IA"/>
</dbReference>
<gene>
    <name evidence="1" type="ORF">EZS27_008620</name>
</gene>
<dbReference type="EC" id="3.1.3.-" evidence="1"/>
<dbReference type="InterPro" id="IPR036412">
    <property type="entry name" value="HAD-like_sf"/>
</dbReference>
<dbReference type="NCBIfam" id="TIGR01509">
    <property type="entry name" value="HAD-SF-IA-v3"/>
    <property type="match status" value="1"/>
</dbReference>
<dbReference type="InterPro" id="IPR023214">
    <property type="entry name" value="HAD_sf"/>
</dbReference>
<protein>
    <submittedName>
        <fullName evidence="1">HAD family phosphatase</fullName>
        <ecNumber evidence="1">3.1.3.-</ecNumber>
    </submittedName>
</protein>
<dbReference type="AlphaFoldDB" id="A0A5J4SC37"/>
<dbReference type="EMBL" id="SNRY01000255">
    <property type="protein sequence ID" value="KAA6343709.1"/>
    <property type="molecule type" value="Genomic_DNA"/>
</dbReference>
<reference evidence="1" key="1">
    <citation type="submission" date="2019-03" db="EMBL/GenBank/DDBJ databases">
        <title>Single cell metagenomics reveals metabolic interactions within the superorganism composed of flagellate Streblomastix strix and complex community of Bacteroidetes bacteria on its surface.</title>
        <authorList>
            <person name="Treitli S.C."/>
            <person name="Kolisko M."/>
            <person name="Husnik F."/>
            <person name="Keeling P."/>
            <person name="Hampl V."/>
        </authorList>
    </citation>
    <scope>NUCLEOTIDE SEQUENCE</scope>
    <source>
        <strain evidence="1">STM</strain>
    </source>
</reference>
<keyword evidence="1" id="KW-0378">Hydrolase</keyword>
<dbReference type="SFLD" id="SFLDS00003">
    <property type="entry name" value="Haloacid_Dehalogenase"/>
    <property type="match status" value="1"/>
</dbReference>
<dbReference type="PANTHER" id="PTHR43611:SF3">
    <property type="entry name" value="FLAVIN MONONUCLEOTIDE HYDROLASE 1, CHLOROPLATIC"/>
    <property type="match status" value="1"/>
</dbReference>
<dbReference type="SFLD" id="SFLDG01129">
    <property type="entry name" value="C1.5:_HAD__Beta-PGM__Phosphata"/>
    <property type="match status" value="1"/>
</dbReference>
<accession>A0A5J4SC37</accession>
<comment type="caution">
    <text evidence="1">The sequence shown here is derived from an EMBL/GenBank/DDBJ whole genome shotgun (WGS) entry which is preliminary data.</text>
</comment>
<dbReference type="CDD" id="cd02603">
    <property type="entry name" value="HAD_sEH-N_like"/>
    <property type="match status" value="1"/>
</dbReference>
<dbReference type="SUPFAM" id="SSF56784">
    <property type="entry name" value="HAD-like"/>
    <property type="match status" value="1"/>
</dbReference>
<name>A0A5J4SC37_9ZZZZ</name>